<feature type="compositionally biased region" description="Basic and acidic residues" evidence="4">
    <location>
        <begin position="209"/>
        <end position="225"/>
    </location>
</feature>
<feature type="compositionally biased region" description="Acidic residues" evidence="4">
    <location>
        <begin position="145"/>
        <end position="170"/>
    </location>
</feature>
<protein>
    <submittedName>
        <fullName evidence="7">ABC transporter F family member 4-like</fullName>
    </submittedName>
</protein>
<dbReference type="RefSeq" id="XP_032818819.1">
    <property type="nucleotide sequence ID" value="XM_032962928.1"/>
</dbReference>
<keyword evidence="3" id="KW-0165">Cleavage on pair of basic residues</keyword>
<evidence type="ECO:0000256" key="3">
    <source>
        <dbReference type="ARBA" id="ARBA00022685"/>
    </source>
</evidence>
<feature type="compositionally biased region" description="Acidic residues" evidence="4">
    <location>
        <begin position="277"/>
        <end position="291"/>
    </location>
</feature>
<dbReference type="AlphaFoldDB" id="A0AAJ7TK13"/>
<proteinExistence type="predicted"/>
<feature type="compositionally biased region" description="Basic and acidic residues" evidence="4">
    <location>
        <begin position="394"/>
        <end position="410"/>
    </location>
</feature>
<feature type="compositionally biased region" description="Basic and acidic residues" evidence="4">
    <location>
        <begin position="171"/>
        <end position="195"/>
    </location>
</feature>
<organism evidence="6 7">
    <name type="scientific">Petromyzon marinus</name>
    <name type="common">Sea lamprey</name>
    <dbReference type="NCBI Taxonomy" id="7757"/>
    <lineage>
        <taxon>Eukaryota</taxon>
        <taxon>Metazoa</taxon>
        <taxon>Chordata</taxon>
        <taxon>Craniata</taxon>
        <taxon>Vertebrata</taxon>
        <taxon>Cyclostomata</taxon>
        <taxon>Hyperoartia</taxon>
        <taxon>Petromyzontiformes</taxon>
        <taxon>Petromyzontidae</taxon>
        <taxon>Petromyzon</taxon>
    </lineage>
</organism>
<dbReference type="GO" id="GO:0030141">
    <property type="term" value="C:secretory granule"/>
    <property type="evidence" value="ECO:0007669"/>
    <property type="project" value="InterPro"/>
</dbReference>
<feature type="compositionally biased region" description="Basic and acidic residues" evidence="4">
    <location>
        <begin position="471"/>
        <end position="483"/>
    </location>
</feature>
<name>A0AAJ7TK13_PETMA</name>
<keyword evidence="2" id="KW-0765">Sulfation</keyword>
<keyword evidence="6" id="KW-1185">Reference proteome</keyword>
<dbReference type="KEGG" id="pmrn:116947327"/>
<feature type="compositionally biased region" description="Basic and acidic residues" evidence="4">
    <location>
        <begin position="501"/>
        <end position="520"/>
    </location>
</feature>
<gene>
    <name evidence="7" type="primary">LOC116947327</name>
</gene>
<evidence type="ECO:0000313" key="6">
    <source>
        <dbReference type="Proteomes" id="UP001318040"/>
    </source>
</evidence>
<feature type="chain" id="PRO_5042526725" evidence="5">
    <location>
        <begin position="24"/>
        <end position="553"/>
    </location>
</feature>
<dbReference type="Proteomes" id="UP001318040">
    <property type="component" value="Chromosome 29"/>
</dbReference>
<feature type="compositionally biased region" description="Acidic residues" evidence="4">
    <location>
        <begin position="411"/>
        <end position="436"/>
    </location>
</feature>
<feature type="compositionally biased region" description="Basic and acidic residues" evidence="4">
    <location>
        <begin position="125"/>
        <end position="144"/>
    </location>
</feature>
<reference evidence="7" key="1">
    <citation type="submission" date="2025-08" db="UniProtKB">
        <authorList>
            <consortium name="RefSeq"/>
        </authorList>
    </citation>
    <scope>IDENTIFICATION</scope>
    <source>
        <tissue evidence="7">Sperm</tissue>
    </source>
</reference>
<dbReference type="GO" id="GO:0005615">
    <property type="term" value="C:extracellular space"/>
    <property type="evidence" value="ECO:0007669"/>
    <property type="project" value="TreeGrafter"/>
</dbReference>
<evidence type="ECO:0000256" key="1">
    <source>
        <dbReference type="ARBA" id="ARBA00022553"/>
    </source>
</evidence>
<feature type="compositionally biased region" description="Acidic residues" evidence="4">
    <location>
        <begin position="484"/>
        <end position="500"/>
    </location>
</feature>
<feature type="compositionally biased region" description="Basic and acidic residues" evidence="4">
    <location>
        <begin position="294"/>
        <end position="303"/>
    </location>
</feature>
<feature type="compositionally biased region" description="Low complexity" evidence="4">
    <location>
        <begin position="342"/>
        <end position="351"/>
    </location>
</feature>
<evidence type="ECO:0000256" key="5">
    <source>
        <dbReference type="SAM" id="SignalP"/>
    </source>
</evidence>
<feature type="signal peptide" evidence="5">
    <location>
        <begin position="1"/>
        <end position="23"/>
    </location>
</feature>
<dbReference type="InterPro" id="IPR001819">
    <property type="entry name" value="Chromogranin_AB"/>
</dbReference>
<sequence>MAVIMALVAVFIATVALSSTASALPVSGKLSPSDEAALKCIIEVLSGALSPAQPPPAASAECMEILRGDNRISTLIHQHDLLSQLEEIAGRGNAGERAGAASTAVGAKYEPSEERQETKEEDEETRVAHEEKDKKDAKKNKQEQQEQENDDDDDDDDEKEEEKEEKEGGDDETKSGVGKSREFRTKGPGSAERRAGGAGGRTKWSGGRVRVEPRHGEAPPEKAIGRDWSNGEESRGQLRGAPDTGDEEEEEEEERSPHHEDKDDGGDELARSVGTGGDDDEVQDAEEEEVTETPARRGDERAQRGSHGTSGVERSAAREAHDGRRRRPAAEQLLEYLDQIRQRLGQKQQEQQQEEQQEEQQRRRGDYGGRHPDKGEPLVDRKSDSEDEDDEKVENETRKSEVGGRHGHYEVEDDAREQEEEVDDEDNDDEGEEQGGGEEVFGDGVGSSHRWAGKVHAEGRPAWGAAHRAAAKGDEVEDAAKGGDEEEGDEEKQEEQEEEEVGRGGGKEWGGDKRVQDTQSRKHSTLNSKQLLELKAMEHELVKIAERLGERLG</sequence>
<dbReference type="PANTHER" id="PTHR10583">
    <property type="entry name" value="CHROMOGRANIN"/>
    <property type="match status" value="1"/>
</dbReference>
<feature type="compositionally biased region" description="Basic and acidic residues" evidence="4">
    <location>
        <begin position="359"/>
        <end position="384"/>
    </location>
</feature>
<keyword evidence="1" id="KW-0597">Phosphoprotein</keyword>
<accession>A0AAJ7TK13</accession>
<evidence type="ECO:0000256" key="4">
    <source>
        <dbReference type="SAM" id="MobiDB-lite"/>
    </source>
</evidence>
<evidence type="ECO:0000256" key="2">
    <source>
        <dbReference type="ARBA" id="ARBA00022641"/>
    </source>
</evidence>
<evidence type="ECO:0000313" key="7">
    <source>
        <dbReference type="RefSeq" id="XP_032818819.1"/>
    </source>
</evidence>
<keyword evidence="5" id="KW-0732">Signal</keyword>
<feature type="compositionally biased region" description="Acidic residues" evidence="4">
    <location>
        <begin position="244"/>
        <end position="254"/>
    </location>
</feature>
<feature type="region of interest" description="Disordered" evidence="4">
    <location>
        <begin position="93"/>
        <end position="529"/>
    </location>
</feature>
<dbReference type="PANTHER" id="PTHR10583:SF4">
    <property type="entry name" value="SECRETOGRANIN-1"/>
    <property type="match status" value="1"/>
</dbReference>
<dbReference type="PRINTS" id="PR00659">
    <property type="entry name" value="CHROMOGRANIN"/>
</dbReference>